<evidence type="ECO:0000313" key="1">
    <source>
        <dbReference type="EMBL" id="CAG8850037.1"/>
    </source>
</evidence>
<dbReference type="EMBL" id="CAJVQB010099202">
    <property type="protein sequence ID" value="CAG8850037.1"/>
    <property type="molecule type" value="Genomic_DNA"/>
</dbReference>
<organism evidence="1 2">
    <name type="scientific">Gigaspora margarita</name>
    <dbReference type="NCBI Taxonomy" id="4874"/>
    <lineage>
        <taxon>Eukaryota</taxon>
        <taxon>Fungi</taxon>
        <taxon>Fungi incertae sedis</taxon>
        <taxon>Mucoromycota</taxon>
        <taxon>Glomeromycotina</taxon>
        <taxon>Glomeromycetes</taxon>
        <taxon>Diversisporales</taxon>
        <taxon>Gigasporaceae</taxon>
        <taxon>Gigaspora</taxon>
    </lineage>
</organism>
<comment type="caution">
    <text evidence="1">The sequence shown here is derived from an EMBL/GenBank/DDBJ whole genome shotgun (WGS) entry which is preliminary data.</text>
</comment>
<feature type="non-terminal residue" evidence="1">
    <location>
        <position position="81"/>
    </location>
</feature>
<keyword evidence="2" id="KW-1185">Reference proteome</keyword>
<dbReference type="Proteomes" id="UP000789901">
    <property type="component" value="Unassembled WGS sequence"/>
</dbReference>
<proteinExistence type="predicted"/>
<reference evidence="1 2" key="1">
    <citation type="submission" date="2021-06" db="EMBL/GenBank/DDBJ databases">
        <authorList>
            <person name="Kallberg Y."/>
            <person name="Tangrot J."/>
            <person name="Rosling A."/>
        </authorList>
    </citation>
    <scope>NUCLEOTIDE SEQUENCE [LARGE SCALE GENOMIC DNA]</scope>
    <source>
        <strain evidence="1 2">120-4 pot B 10/14</strain>
    </source>
</reference>
<name>A0ABN7X9W4_GIGMA</name>
<evidence type="ECO:0000313" key="2">
    <source>
        <dbReference type="Proteomes" id="UP000789901"/>
    </source>
</evidence>
<accession>A0ABN7X9W4</accession>
<feature type="non-terminal residue" evidence="1">
    <location>
        <position position="1"/>
    </location>
</feature>
<gene>
    <name evidence="1" type="ORF">GMARGA_LOCUS40009</name>
</gene>
<protein>
    <submittedName>
        <fullName evidence="1">26200_t:CDS:1</fullName>
    </submittedName>
</protein>
<sequence length="81" mass="9139">NKDWVLIGKIRDVVATRAFMLRIMKKEVPYSLQKISLRVDSKPEASVSSFSNSPGGQAPTSIGTKIREVYRVDLEIFKEVL</sequence>